<dbReference type="InterPro" id="IPR000560">
    <property type="entry name" value="His_Pase_clade-2"/>
</dbReference>
<keyword evidence="2" id="KW-0378">Hydrolase</keyword>
<protein>
    <recommendedName>
        <fullName evidence="6">Acid phosphatase</fullName>
    </recommendedName>
</protein>
<dbReference type="Pfam" id="PF00328">
    <property type="entry name" value="His_Phos_2"/>
    <property type="match status" value="1"/>
</dbReference>
<keyword evidence="5" id="KW-1185">Reference proteome</keyword>
<evidence type="ECO:0000256" key="3">
    <source>
        <dbReference type="SAM" id="MobiDB-lite"/>
    </source>
</evidence>
<dbReference type="SUPFAM" id="SSF53254">
    <property type="entry name" value="Phosphoglycerate mutase-like"/>
    <property type="match status" value="1"/>
</dbReference>
<dbReference type="RefSeq" id="XP_018271143.1">
    <property type="nucleotide sequence ID" value="XM_018417096.1"/>
</dbReference>
<dbReference type="GeneID" id="28977544"/>
<dbReference type="InterPro" id="IPR029033">
    <property type="entry name" value="His_PPase_superfam"/>
</dbReference>
<evidence type="ECO:0008006" key="6">
    <source>
        <dbReference type="Google" id="ProtNLM"/>
    </source>
</evidence>
<gene>
    <name evidence="4" type="ORF">RHOBADRAFT_53989</name>
</gene>
<feature type="non-terminal residue" evidence="4">
    <location>
        <position position="215"/>
    </location>
</feature>
<comment type="similarity">
    <text evidence="1">Belongs to the histidine acid phosphatase family.</text>
</comment>
<dbReference type="Proteomes" id="UP000053890">
    <property type="component" value="Unassembled WGS sequence"/>
</dbReference>
<dbReference type="OMA" id="ETSNICM"/>
<dbReference type="PANTHER" id="PTHR11567:SF110">
    <property type="entry name" value="2-PHOSPHOXYLOSE PHOSPHATASE 1"/>
    <property type="match status" value="1"/>
</dbReference>
<feature type="region of interest" description="Disordered" evidence="3">
    <location>
        <begin position="1"/>
        <end position="26"/>
    </location>
</feature>
<dbReference type="GO" id="GO:0016791">
    <property type="term" value="F:phosphatase activity"/>
    <property type="evidence" value="ECO:0007669"/>
    <property type="project" value="TreeGrafter"/>
</dbReference>
<dbReference type="STRING" id="578459.A0A194S3J5"/>
<dbReference type="AlphaFoldDB" id="A0A194S3J5"/>
<organism evidence="4 5">
    <name type="scientific">Rhodotorula graminis (strain WP1)</name>
    <dbReference type="NCBI Taxonomy" id="578459"/>
    <lineage>
        <taxon>Eukaryota</taxon>
        <taxon>Fungi</taxon>
        <taxon>Dikarya</taxon>
        <taxon>Basidiomycota</taxon>
        <taxon>Pucciniomycotina</taxon>
        <taxon>Microbotryomycetes</taxon>
        <taxon>Sporidiobolales</taxon>
        <taxon>Sporidiobolaceae</taxon>
        <taxon>Rhodotorula</taxon>
    </lineage>
</organism>
<accession>A0A194S3J5</accession>
<name>A0A194S3J5_RHOGW</name>
<dbReference type="EMBL" id="KQ474079">
    <property type="protein sequence ID" value="KPV75094.1"/>
    <property type="molecule type" value="Genomic_DNA"/>
</dbReference>
<dbReference type="Gene3D" id="3.40.50.1240">
    <property type="entry name" value="Phosphoglycerate mutase-like"/>
    <property type="match status" value="1"/>
</dbReference>
<dbReference type="InterPro" id="IPR050645">
    <property type="entry name" value="Histidine_acid_phosphatase"/>
</dbReference>
<evidence type="ECO:0000313" key="5">
    <source>
        <dbReference type="Proteomes" id="UP000053890"/>
    </source>
</evidence>
<evidence type="ECO:0000256" key="2">
    <source>
        <dbReference type="ARBA" id="ARBA00022801"/>
    </source>
</evidence>
<evidence type="ECO:0000313" key="4">
    <source>
        <dbReference type="EMBL" id="KPV75094.1"/>
    </source>
</evidence>
<dbReference type="PANTHER" id="PTHR11567">
    <property type="entry name" value="ACID PHOSPHATASE-RELATED"/>
    <property type="match status" value="1"/>
</dbReference>
<proteinExistence type="inferred from homology"/>
<sequence length="215" mass="23536">MSFPSQAHHPHPPLAGRPPNSHLIHTSPYLPPGLELVQAHWYCRHGERAPVRQRLVGVGDIPPVFSLCSVGREFRSAVLSLSASAASPTGTAAPQTTAMDVRRWTEDVGDSARGYKGGPADCYWGELTDLGRRSTLALGAILRSIYVPLGFLPETLSPSNADQVSFRSTNMPRTIESLHQIVEGLWPASARQDGLKVDFQLRGWQDEDLYPNQSC</sequence>
<dbReference type="OrthoDB" id="10257284at2759"/>
<reference evidence="4 5" key="1">
    <citation type="journal article" date="2015" name="Front. Microbiol.">
        <title>Genome sequence of the plant growth promoting endophytic yeast Rhodotorula graminis WP1.</title>
        <authorList>
            <person name="Firrincieli A."/>
            <person name="Otillar R."/>
            <person name="Salamov A."/>
            <person name="Schmutz J."/>
            <person name="Khan Z."/>
            <person name="Redman R.S."/>
            <person name="Fleck N.D."/>
            <person name="Lindquist E."/>
            <person name="Grigoriev I.V."/>
            <person name="Doty S.L."/>
        </authorList>
    </citation>
    <scope>NUCLEOTIDE SEQUENCE [LARGE SCALE GENOMIC DNA]</scope>
    <source>
        <strain evidence="4 5">WP1</strain>
    </source>
</reference>
<evidence type="ECO:0000256" key="1">
    <source>
        <dbReference type="ARBA" id="ARBA00005375"/>
    </source>
</evidence>